<comment type="caution">
    <text evidence="2">The sequence shown here is derived from an EMBL/GenBank/DDBJ whole genome shotgun (WGS) entry which is preliminary data.</text>
</comment>
<feature type="region of interest" description="Disordered" evidence="1">
    <location>
        <begin position="81"/>
        <end position="100"/>
    </location>
</feature>
<protein>
    <recommendedName>
        <fullName evidence="4">Transposase</fullName>
    </recommendedName>
</protein>
<dbReference type="OrthoDB" id="568335at2"/>
<dbReference type="AlphaFoldDB" id="A0A6N7YXI4"/>
<dbReference type="RefSeq" id="WP_154755812.1">
    <property type="nucleotide sequence ID" value="NZ_WMBA01000006.1"/>
</dbReference>
<evidence type="ECO:0000313" key="2">
    <source>
        <dbReference type="EMBL" id="MTD53583.1"/>
    </source>
</evidence>
<evidence type="ECO:0000313" key="3">
    <source>
        <dbReference type="Proteomes" id="UP000440096"/>
    </source>
</evidence>
<accession>A0A6N7YXI4</accession>
<gene>
    <name evidence="2" type="ORF">GKO32_06240</name>
</gene>
<organism evidence="2 3">
    <name type="scientific">Amycolatopsis pithecellobii</name>
    <dbReference type="NCBI Taxonomy" id="664692"/>
    <lineage>
        <taxon>Bacteria</taxon>
        <taxon>Bacillati</taxon>
        <taxon>Actinomycetota</taxon>
        <taxon>Actinomycetes</taxon>
        <taxon>Pseudonocardiales</taxon>
        <taxon>Pseudonocardiaceae</taxon>
        <taxon>Amycolatopsis</taxon>
    </lineage>
</organism>
<proteinExistence type="predicted"/>
<dbReference type="EMBL" id="WMBA01000006">
    <property type="protein sequence ID" value="MTD53583.1"/>
    <property type="molecule type" value="Genomic_DNA"/>
</dbReference>
<evidence type="ECO:0000256" key="1">
    <source>
        <dbReference type="SAM" id="MobiDB-lite"/>
    </source>
</evidence>
<dbReference type="Proteomes" id="UP000440096">
    <property type="component" value="Unassembled WGS sequence"/>
</dbReference>
<evidence type="ECO:0008006" key="4">
    <source>
        <dbReference type="Google" id="ProtNLM"/>
    </source>
</evidence>
<reference evidence="2 3" key="1">
    <citation type="submission" date="2019-11" db="EMBL/GenBank/DDBJ databases">
        <title>Draft genome of Amycolatopsis RM579.</title>
        <authorList>
            <person name="Duangmal K."/>
            <person name="Mingma R."/>
        </authorList>
    </citation>
    <scope>NUCLEOTIDE SEQUENCE [LARGE SCALE GENOMIC DNA]</scope>
    <source>
        <strain evidence="2 3">RM579</strain>
    </source>
</reference>
<keyword evidence="3" id="KW-1185">Reference proteome</keyword>
<sequence>MLAARRHRRRGAVALARELGLNPSTVGWILAHHDVPHLAAIDPITGEPVRGSRRSPNRFEHRTPGSMIHVDVKKLGRIPAGGDYTGAMRSPPTTSACTAS</sequence>
<feature type="compositionally biased region" description="Polar residues" evidence="1">
    <location>
        <begin position="91"/>
        <end position="100"/>
    </location>
</feature>
<name>A0A6N7YXI4_9PSEU</name>